<evidence type="ECO:0000313" key="3">
    <source>
        <dbReference type="EMBL" id="KRN33784.1"/>
    </source>
</evidence>
<dbReference type="Pfam" id="PF09524">
    <property type="entry name" value="Phg_2220_C"/>
    <property type="match status" value="1"/>
</dbReference>
<dbReference type="Proteomes" id="UP000051645">
    <property type="component" value="Unassembled WGS sequence"/>
</dbReference>
<dbReference type="EMBL" id="JQAT01000001">
    <property type="protein sequence ID" value="KRN29687.1"/>
    <property type="molecule type" value="Genomic_DNA"/>
</dbReference>
<gene>
    <name evidence="2" type="ORF">IV38_GL000574</name>
    <name evidence="3" type="ORF">IV40_GL000094</name>
</gene>
<keyword evidence="4" id="KW-1185">Reference proteome</keyword>
<accession>A0A0R2FZY7</accession>
<reference evidence="4 5" key="1">
    <citation type="journal article" date="2015" name="Genome Announc.">
        <title>Expanding the biotechnology potential of lactobacilli through comparative genomics of 213 strains and associated genera.</title>
        <authorList>
            <person name="Sun Z."/>
            <person name="Harris H.M."/>
            <person name="McCann A."/>
            <person name="Guo C."/>
            <person name="Argimon S."/>
            <person name="Zhang W."/>
            <person name="Yang X."/>
            <person name="Jeffery I.B."/>
            <person name="Cooney J.C."/>
            <person name="Kagawa T.F."/>
            <person name="Liu W."/>
            <person name="Song Y."/>
            <person name="Salvetti E."/>
            <person name="Wrobel A."/>
            <person name="Rasinkangas P."/>
            <person name="Parkhill J."/>
            <person name="Rea M.C."/>
            <person name="O'Sullivan O."/>
            <person name="Ritari J."/>
            <person name="Douillard F.P."/>
            <person name="Paul Ross R."/>
            <person name="Yang R."/>
            <person name="Briner A.E."/>
            <person name="Felis G.E."/>
            <person name="de Vos W.M."/>
            <person name="Barrangou R."/>
            <person name="Klaenhammer T.R."/>
            <person name="Caufield P.W."/>
            <person name="Cui Y."/>
            <person name="Zhang H."/>
            <person name="O'Toole P.W."/>
        </authorList>
    </citation>
    <scope>NUCLEOTIDE SEQUENCE [LARGE SCALE GENOMIC DNA]</scope>
    <source>
        <strain evidence="2 5">ATCC BAA-66</strain>
        <strain evidence="3 4">DSM 13344</strain>
    </source>
</reference>
<name>A0A0R2FZY7_9LACO</name>
<evidence type="ECO:0000313" key="2">
    <source>
        <dbReference type="EMBL" id="KRN29687.1"/>
    </source>
</evidence>
<dbReference type="Proteomes" id="UP000051751">
    <property type="component" value="Unassembled WGS sequence"/>
</dbReference>
<evidence type="ECO:0000313" key="5">
    <source>
        <dbReference type="Proteomes" id="UP000051751"/>
    </source>
</evidence>
<feature type="domain" description="Phage conserved hypothetical protein C-terminal" evidence="1">
    <location>
        <begin position="145"/>
        <end position="217"/>
    </location>
</feature>
<evidence type="ECO:0000313" key="4">
    <source>
        <dbReference type="Proteomes" id="UP000051645"/>
    </source>
</evidence>
<dbReference type="AlphaFoldDB" id="A0A0R2FZY7"/>
<dbReference type="EMBL" id="JQAZ01000001">
    <property type="protein sequence ID" value="KRN33784.1"/>
    <property type="molecule type" value="Genomic_DNA"/>
</dbReference>
<protein>
    <recommendedName>
        <fullName evidence="1">Phage conserved hypothetical protein C-terminal domain-containing protein</fullName>
    </recommendedName>
</protein>
<dbReference type="STRING" id="81857.IV38_GL000574"/>
<dbReference type="PATRIC" id="fig|81857.3.peg.578"/>
<evidence type="ECO:0000259" key="1">
    <source>
        <dbReference type="Pfam" id="PF09524"/>
    </source>
</evidence>
<dbReference type="InterPro" id="IPR011741">
    <property type="entry name" value="Phg_2220_C"/>
</dbReference>
<dbReference type="NCBIfam" id="TIGR02220">
    <property type="entry name" value="phg_TIGR02220"/>
    <property type="match status" value="1"/>
</dbReference>
<comment type="caution">
    <text evidence="3">The sequence shown here is derived from an EMBL/GenBank/DDBJ whole genome shotgun (WGS) entry which is preliminary data.</text>
</comment>
<sequence length="287" mass="32485">MTNRVITNENRAFQGVWIPAEYWLNNQLSIMEILFMTEIDSLDNSPRGCYASNKHFAHFFGIDRSRASQIISGLNKKGLIKVTEIKAKGNPKQTVERQIRVVHKLNRGIEHPKAGIENIPNRVIQESNPETIAAAPKERIPYQEIIGYLNEKTGKQYSSKAAANQRLIRARWHEAHSLDDFKQVISFKAAQWCNDDKMSVYLRPATLFGNKFDEYLNQMPSPQEFSEPPHQESGYSAQFVRIVKNLYLNRDKDVVATAAELSDGSSANEITPAIVLEVLKQGGVELA</sequence>
<organism evidence="3 4">
    <name type="scientific">Lactobacillus selangorensis</name>
    <dbReference type="NCBI Taxonomy" id="81857"/>
    <lineage>
        <taxon>Bacteria</taxon>
        <taxon>Bacillati</taxon>
        <taxon>Bacillota</taxon>
        <taxon>Bacilli</taxon>
        <taxon>Lactobacillales</taxon>
        <taxon>Lactobacillaceae</taxon>
        <taxon>Lactobacillus</taxon>
    </lineage>
</organism>
<proteinExistence type="predicted"/>